<dbReference type="GO" id="GO:0016125">
    <property type="term" value="P:sterol metabolic process"/>
    <property type="evidence" value="ECO:0007669"/>
    <property type="project" value="InterPro"/>
</dbReference>
<comment type="similarity">
    <text evidence="2">Belongs to the EBP family.</text>
</comment>
<feature type="transmembrane region" description="Helical" evidence="7">
    <location>
        <begin position="142"/>
        <end position="164"/>
    </location>
</feature>
<protein>
    <submittedName>
        <fullName evidence="9">EBP like</fullName>
    </submittedName>
</protein>
<dbReference type="Pfam" id="PF05241">
    <property type="entry name" value="EBP"/>
    <property type="match status" value="1"/>
</dbReference>
<dbReference type="AlphaFoldDB" id="A0A8D2L7I4"/>
<dbReference type="PANTHER" id="PTHR14207:SF1">
    <property type="entry name" value="EMOPAMIL-BINDING PROTEIN-LIKE"/>
    <property type="match status" value="1"/>
</dbReference>
<keyword evidence="5 6" id="KW-0472">Membrane</keyword>
<dbReference type="Proteomes" id="UP000694545">
    <property type="component" value="Unplaced"/>
</dbReference>
<feature type="transmembrane region" description="Helical" evidence="7">
    <location>
        <begin position="176"/>
        <end position="197"/>
    </location>
</feature>
<dbReference type="PANTHER" id="PTHR14207">
    <property type="entry name" value="STEROL ISOMERASE"/>
    <property type="match status" value="1"/>
</dbReference>
<keyword evidence="10" id="KW-1185">Reference proteome</keyword>
<evidence type="ECO:0000259" key="8">
    <source>
        <dbReference type="PROSITE" id="PS51751"/>
    </source>
</evidence>
<feature type="transmembrane region" description="Helical" evidence="7">
    <location>
        <begin position="20"/>
        <end position="40"/>
    </location>
</feature>
<dbReference type="GO" id="GO:0047750">
    <property type="term" value="F:cholestenol delta-isomerase activity"/>
    <property type="evidence" value="ECO:0007669"/>
    <property type="project" value="InterPro"/>
</dbReference>
<reference evidence="9" key="1">
    <citation type="submission" date="2025-08" db="UniProtKB">
        <authorList>
            <consortium name="Ensembl"/>
        </authorList>
    </citation>
    <scope>IDENTIFICATION</scope>
</reference>
<evidence type="ECO:0000313" key="10">
    <source>
        <dbReference type="Proteomes" id="UP000694545"/>
    </source>
</evidence>
<sequence length="218" mass="24366">MAAADQLRAEAAAPPWQFSGASGMSLAVCAVLLGLGWASGQRLGRRNAATRVDCWVLSWLCSDVLVHVALEGSFVYLSVMESVEKSDSILASLWKEYGKADARWLHSDPTVLSVEILTVFLDGLLALVLISAILKQKYYRHFVQITLCICEIYGGWMTFCPEWLTGSPNLNTSNWLYLWVYLVFFNGIWVAIPGLLLTQSWTALNKMHQELSKNKKCE</sequence>
<name>A0A8D2L7I4_VARKO</name>
<keyword evidence="3 6" id="KW-0812">Transmembrane</keyword>
<dbReference type="OMA" id="VYLWLYL"/>
<dbReference type="PROSITE" id="PS51751">
    <property type="entry name" value="EXPERA"/>
    <property type="match status" value="1"/>
</dbReference>
<dbReference type="GO" id="GO:0016020">
    <property type="term" value="C:membrane"/>
    <property type="evidence" value="ECO:0007669"/>
    <property type="project" value="UniProtKB-SubCell"/>
</dbReference>
<evidence type="ECO:0000256" key="7">
    <source>
        <dbReference type="SAM" id="Phobius"/>
    </source>
</evidence>
<feature type="transmembrane region" description="Helical" evidence="7">
    <location>
        <begin position="52"/>
        <end position="70"/>
    </location>
</feature>
<accession>A0A8D2L7I4</accession>
<evidence type="ECO:0000256" key="1">
    <source>
        <dbReference type="ARBA" id="ARBA00004141"/>
    </source>
</evidence>
<dbReference type="InterPro" id="IPR033118">
    <property type="entry name" value="EXPERA"/>
</dbReference>
<evidence type="ECO:0000256" key="2">
    <source>
        <dbReference type="ARBA" id="ARBA00008337"/>
    </source>
</evidence>
<feature type="transmembrane region" description="Helical" evidence="7">
    <location>
        <begin position="111"/>
        <end position="130"/>
    </location>
</feature>
<evidence type="ECO:0000313" key="9">
    <source>
        <dbReference type="Ensembl" id="ENSVKKP00000018014.1"/>
    </source>
</evidence>
<comment type="subcellular location">
    <subcellularLocation>
        <location evidence="1">Membrane</location>
        <topology evidence="1">Multi-pass membrane protein</topology>
    </subcellularLocation>
</comment>
<reference evidence="9" key="2">
    <citation type="submission" date="2025-09" db="UniProtKB">
        <authorList>
            <consortium name="Ensembl"/>
        </authorList>
    </citation>
    <scope>IDENTIFICATION</scope>
</reference>
<feature type="domain" description="EXPERA" evidence="8">
    <location>
        <begin position="52"/>
        <end position="197"/>
    </location>
</feature>
<evidence type="ECO:0000256" key="5">
    <source>
        <dbReference type="ARBA" id="ARBA00023136"/>
    </source>
</evidence>
<dbReference type="Ensembl" id="ENSVKKT00000018471.1">
    <property type="protein sequence ID" value="ENSVKKP00000018014.1"/>
    <property type="gene ID" value="ENSVKKG00000012307.1"/>
</dbReference>
<evidence type="ECO:0000256" key="4">
    <source>
        <dbReference type="ARBA" id="ARBA00022989"/>
    </source>
</evidence>
<dbReference type="InterPro" id="IPR007905">
    <property type="entry name" value="EBP"/>
</dbReference>
<dbReference type="GO" id="GO:0005783">
    <property type="term" value="C:endoplasmic reticulum"/>
    <property type="evidence" value="ECO:0007669"/>
    <property type="project" value="TreeGrafter"/>
</dbReference>
<evidence type="ECO:0000256" key="6">
    <source>
        <dbReference type="PROSITE-ProRule" id="PRU01087"/>
    </source>
</evidence>
<evidence type="ECO:0000256" key="3">
    <source>
        <dbReference type="ARBA" id="ARBA00022692"/>
    </source>
</evidence>
<keyword evidence="4 6" id="KW-1133">Transmembrane helix</keyword>
<organism evidence="9 10">
    <name type="scientific">Varanus komodoensis</name>
    <name type="common">Komodo dragon</name>
    <dbReference type="NCBI Taxonomy" id="61221"/>
    <lineage>
        <taxon>Eukaryota</taxon>
        <taxon>Metazoa</taxon>
        <taxon>Chordata</taxon>
        <taxon>Craniata</taxon>
        <taxon>Vertebrata</taxon>
        <taxon>Euteleostomi</taxon>
        <taxon>Lepidosauria</taxon>
        <taxon>Squamata</taxon>
        <taxon>Bifurcata</taxon>
        <taxon>Unidentata</taxon>
        <taxon>Episquamata</taxon>
        <taxon>Toxicofera</taxon>
        <taxon>Anguimorpha</taxon>
        <taxon>Paleoanguimorpha</taxon>
        <taxon>Varanoidea</taxon>
        <taxon>Varanidae</taxon>
        <taxon>Varanus</taxon>
    </lineage>
</organism>
<proteinExistence type="inferred from homology"/>